<organism evidence="1 2">
    <name type="scientific">Oikopleura dioica</name>
    <name type="common">Tunicate</name>
    <dbReference type="NCBI Taxonomy" id="34765"/>
    <lineage>
        <taxon>Eukaryota</taxon>
        <taxon>Metazoa</taxon>
        <taxon>Chordata</taxon>
        <taxon>Tunicata</taxon>
        <taxon>Appendicularia</taxon>
        <taxon>Copelata</taxon>
        <taxon>Oikopleuridae</taxon>
        <taxon>Oikopleura</taxon>
    </lineage>
</organism>
<dbReference type="EMBL" id="OU015566">
    <property type="protein sequence ID" value="CAG5108188.1"/>
    <property type="molecule type" value="Genomic_DNA"/>
</dbReference>
<reference evidence="1 2" key="1">
    <citation type="submission" date="2021-04" db="EMBL/GenBank/DDBJ databases">
        <authorList>
            <person name="Bliznina A."/>
        </authorList>
    </citation>
    <scope>NUCLEOTIDE SEQUENCE [LARGE SCALE GENOMIC DNA]</scope>
</reference>
<proteinExistence type="predicted"/>
<keyword evidence="2" id="KW-1185">Reference proteome</keyword>
<sequence>MPEIDKWSRFTDWLSEEFKAVKADFPSQKSGAFWDSLDQQQQEILKDLTDKLYDWVDNLTEDQQDYLKDGPP</sequence>
<protein>
    <submittedName>
        <fullName evidence="1">Oidioi.mRNA.OKI2018_I69.chr1.g3675.t1.cds</fullName>
    </submittedName>
</protein>
<evidence type="ECO:0000313" key="2">
    <source>
        <dbReference type="Proteomes" id="UP001158576"/>
    </source>
</evidence>
<evidence type="ECO:0000313" key="1">
    <source>
        <dbReference type="EMBL" id="CAG5108188.1"/>
    </source>
</evidence>
<gene>
    <name evidence="1" type="ORF">OKIOD_LOCUS12440</name>
</gene>
<accession>A0ABN7T1F5</accession>
<dbReference type="Proteomes" id="UP001158576">
    <property type="component" value="Chromosome 1"/>
</dbReference>
<name>A0ABN7T1F5_OIKDI</name>